<reference evidence="1" key="1">
    <citation type="submission" date="2020-06" db="EMBL/GenBank/DDBJ databases">
        <title>Genomes of multiple members of Pneumocystis genus reveal paths to human pathogen Pneumocystis jirovecii.</title>
        <authorList>
            <person name="Cisse O.H."/>
            <person name="Ma L."/>
            <person name="Dekker J."/>
            <person name="Khil P."/>
            <person name="Jo J."/>
            <person name="Brenchley J."/>
            <person name="Blair R."/>
            <person name="Pahar B."/>
            <person name="Chabe M."/>
            <person name="Van Rompay K.A."/>
            <person name="Keesler R."/>
            <person name="Sukura A."/>
            <person name="Hirsch V."/>
            <person name="Kutty G."/>
            <person name="Liu Y."/>
            <person name="Peng L."/>
            <person name="Chen J."/>
            <person name="Song J."/>
            <person name="Weissenbacher-Lang C."/>
            <person name="Xu J."/>
            <person name="Upham N.S."/>
            <person name="Stajich J.E."/>
            <person name="Cuomo C.A."/>
            <person name="Cushion M.T."/>
            <person name="Kovacs J.A."/>
        </authorList>
    </citation>
    <scope>NUCLEOTIDE SEQUENCE</scope>
    <source>
        <strain evidence="1">2A</strain>
    </source>
</reference>
<evidence type="ECO:0000313" key="1">
    <source>
        <dbReference type="EMBL" id="QSL65524.1"/>
    </source>
</evidence>
<gene>
    <name evidence="1" type="ORF">MERGE_002837</name>
</gene>
<evidence type="ECO:0000313" key="2">
    <source>
        <dbReference type="Proteomes" id="UP000663699"/>
    </source>
</evidence>
<dbReference type="OrthoDB" id="5497451at2759"/>
<dbReference type="Pfam" id="PF02349">
    <property type="entry name" value="MSG"/>
    <property type="match status" value="1"/>
</dbReference>
<organism evidence="1 2">
    <name type="scientific">Pneumocystis wakefieldiae</name>
    <dbReference type="NCBI Taxonomy" id="38082"/>
    <lineage>
        <taxon>Eukaryota</taxon>
        <taxon>Fungi</taxon>
        <taxon>Dikarya</taxon>
        <taxon>Ascomycota</taxon>
        <taxon>Taphrinomycotina</taxon>
        <taxon>Pneumocystomycetes</taxon>
        <taxon>Pneumocystaceae</taxon>
        <taxon>Pneumocystis</taxon>
    </lineage>
</organism>
<dbReference type="AlphaFoldDB" id="A0A899FZ12"/>
<protein>
    <submittedName>
        <fullName evidence="1">Uncharacterized protein</fullName>
    </submittedName>
</protein>
<name>A0A899FZ12_9ASCO</name>
<dbReference type="Proteomes" id="UP000663699">
    <property type="component" value="Chromosome 6"/>
</dbReference>
<sequence>MFYPVIYKIIAIGVFNLVAFTYGDKNADLNVKSSQISTVDALFKNLAIGEEEIFAFILKENYKDQNKCKEGLEKYCNELKEIDPDLEKVHTKIKEICNDNNKEKKCKEINTTLGEKLKSFSAELLQLAINKTVGFQICDEFLQRCFFFNIADQRSNGYCLTIKHYCIYRDLSKDIDEIFIRALGNTATNQTNFKEKMKEVYL</sequence>
<keyword evidence="2" id="KW-1185">Reference proteome</keyword>
<accession>A0A899FZ12</accession>
<dbReference type="InterPro" id="IPR003330">
    <property type="entry name" value="MSG"/>
</dbReference>
<dbReference type="EMBL" id="CP054537">
    <property type="protein sequence ID" value="QSL65524.1"/>
    <property type="molecule type" value="Genomic_DNA"/>
</dbReference>
<proteinExistence type="predicted"/>